<dbReference type="InterPro" id="IPR011335">
    <property type="entry name" value="Restrct_endonuc-II-like"/>
</dbReference>
<dbReference type="Gene3D" id="3.40.960.10">
    <property type="entry name" value="VSR Endonuclease"/>
    <property type="match status" value="1"/>
</dbReference>
<evidence type="ECO:0008006" key="3">
    <source>
        <dbReference type="Google" id="ProtNLM"/>
    </source>
</evidence>
<reference evidence="1 2" key="1">
    <citation type="journal article" date="2019" name="Int. J. Syst. Evol. Microbiol.">
        <title>The Global Catalogue of Microorganisms (GCM) 10K type strain sequencing project: providing services to taxonomists for standard genome sequencing and annotation.</title>
        <authorList>
            <consortium name="The Broad Institute Genomics Platform"/>
            <consortium name="The Broad Institute Genome Sequencing Center for Infectious Disease"/>
            <person name="Wu L."/>
            <person name="Ma J."/>
        </authorList>
    </citation>
    <scope>NUCLEOTIDE SEQUENCE [LARGE SCALE GENOMIC DNA]</scope>
    <source>
        <strain evidence="1 2">JCM 16022</strain>
    </source>
</reference>
<dbReference type="EMBL" id="BAAAQR010000006">
    <property type="protein sequence ID" value="GAA2147023.1"/>
    <property type="molecule type" value="Genomic_DNA"/>
</dbReference>
<name>A0ABN2ZTA9_9ACTN</name>
<accession>A0ABN2ZTA9</accession>
<protein>
    <recommendedName>
        <fullName evidence="3">Very short patch repair endonuclease</fullName>
    </recommendedName>
</protein>
<evidence type="ECO:0000313" key="1">
    <source>
        <dbReference type="EMBL" id="GAA2147023.1"/>
    </source>
</evidence>
<sequence length="95" mass="11004">MDVGFTRLKIAVFVDGCFWHSCPDHATWPRDNGEWWRQKLLTNVARDRDTDQVLRDSGWEVIRIWEHELPEDAAERVGDVVCRRRGSDGTVPPAT</sequence>
<dbReference type="SUPFAM" id="SSF52980">
    <property type="entry name" value="Restriction endonuclease-like"/>
    <property type="match status" value="1"/>
</dbReference>
<proteinExistence type="predicted"/>
<gene>
    <name evidence="1" type="ORF">GCM10009844_23810</name>
</gene>
<comment type="caution">
    <text evidence="1">The sequence shown here is derived from an EMBL/GenBank/DDBJ whole genome shotgun (WGS) entry which is preliminary data.</text>
</comment>
<organism evidence="1 2">
    <name type="scientific">Nocardioides koreensis</name>
    <dbReference type="NCBI Taxonomy" id="433651"/>
    <lineage>
        <taxon>Bacteria</taxon>
        <taxon>Bacillati</taxon>
        <taxon>Actinomycetota</taxon>
        <taxon>Actinomycetes</taxon>
        <taxon>Propionibacteriales</taxon>
        <taxon>Nocardioidaceae</taxon>
        <taxon>Nocardioides</taxon>
    </lineage>
</organism>
<evidence type="ECO:0000313" key="2">
    <source>
        <dbReference type="Proteomes" id="UP001501771"/>
    </source>
</evidence>
<dbReference type="Proteomes" id="UP001501771">
    <property type="component" value="Unassembled WGS sequence"/>
</dbReference>
<keyword evidence="2" id="KW-1185">Reference proteome</keyword>